<organism evidence="5 6">
    <name type="scientific">Cellulosimicrobium arenosum</name>
    <dbReference type="NCBI Taxonomy" id="2708133"/>
    <lineage>
        <taxon>Bacteria</taxon>
        <taxon>Bacillati</taxon>
        <taxon>Actinomycetota</taxon>
        <taxon>Actinomycetes</taxon>
        <taxon>Micrococcales</taxon>
        <taxon>Promicromonosporaceae</taxon>
        <taxon>Cellulosimicrobium</taxon>
    </lineage>
</organism>
<protein>
    <submittedName>
        <fullName evidence="5">Glycosyltransferase</fullName>
    </submittedName>
</protein>
<keyword evidence="6" id="KW-1185">Reference proteome</keyword>
<evidence type="ECO:0000256" key="2">
    <source>
        <dbReference type="ARBA" id="ARBA00022679"/>
    </source>
</evidence>
<evidence type="ECO:0000256" key="1">
    <source>
        <dbReference type="ARBA" id="ARBA00022676"/>
    </source>
</evidence>
<dbReference type="InterPro" id="IPR001296">
    <property type="entry name" value="Glyco_trans_1"/>
</dbReference>
<dbReference type="Pfam" id="PF13579">
    <property type="entry name" value="Glyco_trans_4_4"/>
    <property type="match status" value="1"/>
</dbReference>
<dbReference type="Proteomes" id="UP000610846">
    <property type="component" value="Unassembled WGS sequence"/>
</dbReference>
<evidence type="ECO:0000259" key="4">
    <source>
        <dbReference type="Pfam" id="PF13579"/>
    </source>
</evidence>
<comment type="caution">
    <text evidence="5">The sequence shown here is derived from an EMBL/GenBank/DDBJ whole genome shotgun (WGS) entry which is preliminary data.</text>
</comment>
<reference evidence="5" key="1">
    <citation type="journal article" date="2018" name="Curr. Microbiol.">
        <title>Cellulosimicrobium arenosum sp. nov., Isolated from Marine Sediment Sand.</title>
        <authorList>
            <person name="Oh M."/>
            <person name="Kim J.H."/>
            <person name="Yoon J.H."/>
            <person name="Schumann P."/>
            <person name="Kim W."/>
        </authorList>
    </citation>
    <scope>NUCLEOTIDE SEQUENCE</scope>
    <source>
        <strain evidence="5">KCTC 49039</strain>
    </source>
</reference>
<gene>
    <name evidence="5" type="ORF">IF651_11950</name>
</gene>
<dbReference type="PANTHER" id="PTHR12526">
    <property type="entry name" value="GLYCOSYLTRANSFERASE"/>
    <property type="match status" value="1"/>
</dbReference>
<dbReference type="GO" id="GO:0016757">
    <property type="term" value="F:glycosyltransferase activity"/>
    <property type="evidence" value="ECO:0007669"/>
    <property type="project" value="UniProtKB-KW"/>
</dbReference>
<dbReference type="RefSeq" id="WP_191829350.1">
    <property type="nucleotide sequence ID" value="NZ_JACYHB010000009.1"/>
</dbReference>
<dbReference type="Gene3D" id="3.40.50.2000">
    <property type="entry name" value="Glycogen Phosphorylase B"/>
    <property type="match status" value="2"/>
</dbReference>
<evidence type="ECO:0000313" key="6">
    <source>
        <dbReference type="Proteomes" id="UP000610846"/>
    </source>
</evidence>
<accession>A0A927J0R1</accession>
<dbReference type="Pfam" id="PF00534">
    <property type="entry name" value="Glycos_transf_1"/>
    <property type="match status" value="1"/>
</dbReference>
<dbReference type="EMBL" id="JACYHB010000009">
    <property type="protein sequence ID" value="MBD8079769.1"/>
    <property type="molecule type" value="Genomic_DNA"/>
</dbReference>
<evidence type="ECO:0000313" key="5">
    <source>
        <dbReference type="EMBL" id="MBD8079769.1"/>
    </source>
</evidence>
<reference evidence="5" key="2">
    <citation type="submission" date="2020-09" db="EMBL/GenBank/DDBJ databases">
        <authorList>
            <person name="Yu Y."/>
        </authorList>
    </citation>
    <scope>NUCLEOTIDE SEQUENCE</scope>
    <source>
        <strain evidence="5">KCTC 49039</strain>
    </source>
</reference>
<dbReference type="AlphaFoldDB" id="A0A927J0R1"/>
<keyword evidence="2" id="KW-0808">Transferase</keyword>
<feature type="domain" description="Glycosyl transferase family 1" evidence="3">
    <location>
        <begin position="189"/>
        <end position="344"/>
    </location>
</feature>
<feature type="domain" description="Glycosyltransferase subfamily 4-like N-terminal" evidence="4">
    <location>
        <begin position="17"/>
        <end position="177"/>
    </location>
</feature>
<evidence type="ECO:0000259" key="3">
    <source>
        <dbReference type="Pfam" id="PF00534"/>
    </source>
</evidence>
<proteinExistence type="predicted"/>
<sequence length="379" mass="40516">MRVLQIVTLVSADGAYGGPLTVARLQSQELARRGHSVHLVAARDTAGALAAQSYRVTLADVAFRLPVGQHSGIVAPGVLAATGRLLRGADVVHVHLARDLVTLPAAVSTLGSRTPLVVQTHGMVKPDPRASASALDTLVMGPVLRRADERLVLTTADAENVRAVAGAPLATRRIPNGVPVASGGARWVPEHEQEVVFCSRLHPRKRPDEFVRLAHEMRGRGYRGRFTVLGPDGGSLGAVRSLRAELAVDDLDIAGAVPPDDVAARLSKAQAFVLPSRDEPYPMALLEAMSLGLPSVISRTTGVSELFERTRAALVTDASAAQMADALLPVLRDERRWAELARRARCQVQETNGMGRVGDVLDEAYRAARDEGVRHRGQH</sequence>
<dbReference type="SUPFAM" id="SSF53756">
    <property type="entry name" value="UDP-Glycosyltransferase/glycogen phosphorylase"/>
    <property type="match status" value="1"/>
</dbReference>
<dbReference type="InterPro" id="IPR028098">
    <property type="entry name" value="Glyco_trans_4-like_N"/>
</dbReference>
<keyword evidence="1" id="KW-0328">Glycosyltransferase</keyword>
<name>A0A927J0R1_9MICO</name>